<dbReference type="Pfam" id="PF01347">
    <property type="entry name" value="Vitellogenin_N"/>
    <property type="match status" value="1"/>
</dbReference>
<feature type="signal peptide" evidence="3">
    <location>
        <begin position="1"/>
        <end position="17"/>
    </location>
</feature>
<feature type="chain" id="PRO_5042581303" evidence="3">
    <location>
        <begin position="18"/>
        <end position="347"/>
    </location>
</feature>
<keyword evidence="2" id="KW-0758">Storage protein</keyword>
<dbReference type="InterPro" id="IPR015819">
    <property type="entry name" value="Lipid_transp_b-sht_shell"/>
</dbReference>
<organism evidence="5 6">
    <name type="scientific">Ceratosolen solmsi marchali</name>
    <dbReference type="NCBI Taxonomy" id="326594"/>
    <lineage>
        <taxon>Eukaryota</taxon>
        <taxon>Metazoa</taxon>
        <taxon>Ecdysozoa</taxon>
        <taxon>Arthropoda</taxon>
        <taxon>Hexapoda</taxon>
        <taxon>Insecta</taxon>
        <taxon>Pterygota</taxon>
        <taxon>Neoptera</taxon>
        <taxon>Endopterygota</taxon>
        <taxon>Hymenoptera</taxon>
        <taxon>Apocrita</taxon>
        <taxon>Proctotrupomorpha</taxon>
        <taxon>Chalcidoidea</taxon>
        <taxon>Agaonidae</taxon>
        <taxon>Agaoninae</taxon>
        <taxon>Ceratosolen</taxon>
    </lineage>
</organism>
<evidence type="ECO:0000259" key="4">
    <source>
        <dbReference type="Pfam" id="PF01347"/>
    </source>
</evidence>
<feature type="domain" description="Vitellogenin" evidence="4">
    <location>
        <begin position="26"/>
        <end position="254"/>
    </location>
</feature>
<protein>
    <submittedName>
        <fullName evidence="6">Uncharacterized protein LOC105365164</fullName>
    </submittedName>
</protein>
<dbReference type="GeneID" id="105365164"/>
<dbReference type="KEGG" id="csol:105365164"/>
<keyword evidence="5" id="KW-1185">Reference proteome</keyword>
<proteinExistence type="predicted"/>
<keyword evidence="1 3" id="KW-0732">Signal</keyword>
<evidence type="ECO:0000313" key="6">
    <source>
        <dbReference type="RefSeq" id="XP_011501561.1"/>
    </source>
</evidence>
<dbReference type="InterPro" id="IPR050733">
    <property type="entry name" value="Vitellogenin/Apolipophorin"/>
</dbReference>
<dbReference type="PANTHER" id="PTHR23345">
    <property type="entry name" value="VITELLOGENIN-RELATED"/>
    <property type="match status" value="1"/>
</dbReference>
<dbReference type="SUPFAM" id="SSF56968">
    <property type="entry name" value="Lipovitellin-phosvitin complex, beta-sheet shell regions"/>
    <property type="match status" value="1"/>
</dbReference>
<sequence length="347" mass="38884">MIVVLIPFFLAAQLRDSVCPQGAAEASYRFSVNSTAVLADSHRESDRSTRFDMRAQLKCRFRGPVSLICRMSDSRAVSFASTTVDPWVPAEPLPDSLQNHAEYQIAEEAFEFTFTPNGIGKILVNRTVSPADLNIIRAVVNQFNVGANIAKNRDAEFRLMEKSVIGKCDTTYHIVKNSSGVTANETKMDGSWEDDYKLSGLESLSRKKGETMRLEKWRNVHKCSLRADYFFGSREGLRTDPSNFESRIISSDSAMHLSDTNFASYTFNELLISRPRGDDLLIYEHYSLVLESIDAPDDNQPISIVDPASASVYAYQYIDDEEDEYVISRKANATAAALRRKQPSLVA</sequence>
<dbReference type="InterPro" id="IPR001747">
    <property type="entry name" value="Vitellogenin_N"/>
</dbReference>
<name>A0AAJ6YP12_9HYME</name>
<dbReference type="InterPro" id="IPR015816">
    <property type="entry name" value="Vitellinogen_b-sht_N"/>
</dbReference>
<dbReference type="Proteomes" id="UP000695007">
    <property type="component" value="Unplaced"/>
</dbReference>
<evidence type="ECO:0000256" key="3">
    <source>
        <dbReference type="SAM" id="SignalP"/>
    </source>
</evidence>
<gene>
    <name evidence="6" type="primary">LOC105365164</name>
</gene>
<evidence type="ECO:0000256" key="2">
    <source>
        <dbReference type="ARBA" id="ARBA00022761"/>
    </source>
</evidence>
<dbReference type="RefSeq" id="XP_011501561.1">
    <property type="nucleotide sequence ID" value="XM_011503259.1"/>
</dbReference>
<reference evidence="6" key="1">
    <citation type="submission" date="2025-08" db="UniProtKB">
        <authorList>
            <consortium name="RefSeq"/>
        </authorList>
    </citation>
    <scope>IDENTIFICATION</scope>
</reference>
<dbReference type="PANTHER" id="PTHR23345:SF15">
    <property type="entry name" value="VITELLOGENIN 1-RELATED"/>
    <property type="match status" value="1"/>
</dbReference>
<evidence type="ECO:0000256" key="1">
    <source>
        <dbReference type="ARBA" id="ARBA00022729"/>
    </source>
</evidence>
<dbReference type="Gene3D" id="2.30.230.10">
    <property type="entry name" value="Lipovitellin, beta-sheet shell regions, chain A"/>
    <property type="match status" value="1"/>
</dbReference>
<dbReference type="AlphaFoldDB" id="A0AAJ6YP12"/>
<evidence type="ECO:0000313" key="5">
    <source>
        <dbReference type="Proteomes" id="UP000695007"/>
    </source>
</evidence>
<accession>A0AAJ6YP12</accession>
<dbReference type="GO" id="GO:0005319">
    <property type="term" value="F:lipid transporter activity"/>
    <property type="evidence" value="ECO:0007669"/>
    <property type="project" value="InterPro"/>
</dbReference>